<sequence>MRALQDGSLQQHLDKAKTVPRSQVQALRQEVVQLRRQLRTAEVSGSPTPSTPCKGALRTGIPQSDKQKVNFLADGEPVVQAQEDFRQLMEEKEKLAADLARAQAKLKDYEEERSRRPGPHREALPEATARTEQKTEQAIHLNELAAKEPLLAQAREEARRAEEEHAAEKERWMKEMAELARPLDLQEEVSEARQLRSALEMRENVAAEFRKQLWEVREELQVAESMGFQPNKALGQGLSENAMDRALREEQDLAKHLRQELSEVETAAITTAEAAEARIIQIEALDRRGRMALHMAETAAEKEAALKDDAIKAACEAEAQVQNMLREVQRMQHEVYEQSQACYRESAVCDGLRRALMNSVEEEMAQEALHAATSASSPKSPRSPRPTPAVPSAQAPSSSNDSPPCPPQLGRGPSGTTLAFPKPATQGPCASFASRLSNREDLKHDLMSPSEVKSWMAQDPSTISQPSLLSAAAKEAASLRKEAEQLRHEVRHWRASRPLRADPTPPAGEIQTATAGTAPLRSEGSMRSEAKVLKNREAPSAQVPTLPEQPPPRPPLG</sequence>
<feature type="compositionally biased region" description="Low complexity" evidence="2">
    <location>
        <begin position="390"/>
        <end position="402"/>
    </location>
</feature>
<dbReference type="EMBL" id="CAMXCT010001030">
    <property type="protein sequence ID" value="CAI3985943.1"/>
    <property type="molecule type" value="Genomic_DNA"/>
</dbReference>
<feature type="region of interest" description="Disordered" evidence="2">
    <location>
        <begin position="1"/>
        <end position="22"/>
    </location>
</feature>
<feature type="region of interest" description="Disordered" evidence="2">
    <location>
        <begin position="366"/>
        <end position="427"/>
    </location>
</feature>
<feature type="region of interest" description="Disordered" evidence="2">
    <location>
        <begin position="39"/>
        <end position="62"/>
    </location>
</feature>
<keyword evidence="5" id="KW-1185">Reference proteome</keyword>
<dbReference type="AlphaFoldDB" id="A0A9P1C886"/>
<reference evidence="4 5" key="2">
    <citation type="submission" date="2024-05" db="EMBL/GenBank/DDBJ databases">
        <authorList>
            <person name="Chen Y."/>
            <person name="Shah S."/>
            <person name="Dougan E. K."/>
            <person name="Thang M."/>
            <person name="Chan C."/>
        </authorList>
    </citation>
    <scope>NUCLEOTIDE SEQUENCE [LARGE SCALE GENOMIC DNA]</scope>
</reference>
<feature type="compositionally biased region" description="Basic and acidic residues" evidence="2">
    <location>
        <begin position="524"/>
        <end position="537"/>
    </location>
</feature>
<dbReference type="Proteomes" id="UP001152797">
    <property type="component" value="Unassembled WGS sequence"/>
</dbReference>
<evidence type="ECO:0000256" key="1">
    <source>
        <dbReference type="SAM" id="Coils"/>
    </source>
</evidence>
<feature type="compositionally biased region" description="Low complexity" evidence="2">
    <location>
        <begin position="371"/>
        <end position="380"/>
    </location>
</feature>
<feature type="compositionally biased region" description="Basic and acidic residues" evidence="2">
    <location>
        <begin position="477"/>
        <end position="488"/>
    </location>
</feature>
<feature type="region of interest" description="Disordered" evidence="2">
    <location>
        <begin position="474"/>
        <end position="557"/>
    </location>
</feature>
<protein>
    <submittedName>
        <fullName evidence="3">Uncharacterized protein</fullName>
    </submittedName>
</protein>
<feature type="region of interest" description="Disordered" evidence="2">
    <location>
        <begin position="106"/>
        <end position="135"/>
    </location>
</feature>
<feature type="coiled-coil region" evidence="1">
    <location>
        <begin position="144"/>
        <end position="175"/>
    </location>
</feature>
<dbReference type="EMBL" id="CAMXCT020001030">
    <property type="protein sequence ID" value="CAL1139318.1"/>
    <property type="molecule type" value="Genomic_DNA"/>
</dbReference>
<evidence type="ECO:0000313" key="3">
    <source>
        <dbReference type="EMBL" id="CAI3985943.1"/>
    </source>
</evidence>
<reference evidence="3" key="1">
    <citation type="submission" date="2022-10" db="EMBL/GenBank/DDBJ databases">
        <authorList>
            <person name="Chen Y."/>
            <person name="Dougan E. K."/>
            <person name="Chan C."/>
            <person name="Rhodes N."/>
            <person name="Thang M."/>
        </authorList>
    </citation>
    <scope>NUCLEOTIDE SEQUENCE</scope>
</reference>
<gene>
    <name evidence="3" type="ORF">C1SCF055_LOCUS13330</name>
</gene>
<dbReference type="EMBL" id="CAMXCT030001030">
    <property type="protein sequence ID" value="CAL4773255.1"/>
    <property type="molecule type" value="Genomic_DNA"/>
</dbReference>
<comment type="caution">
    <text evidence="3">The sequence shown here is derived from an EMBL/GenBank/DDBJ whole genome shotgun (WGS) entry which is preliminary data.</text>
</comment>
<evidence type="ECO:0000313" key="5">
    <source>
        <dbReference type="Proteomes" id="UP001152797"/>
    </source>
</evidence>
<name>A0A9P1C886_9DINO</name>
<proteinExistence type="predicted"/>
<feature type="compositionally biased region" description="Pro residues" evidence="2">
    <location>
        <begin position="547"/>
        <end position="557"/>
    </location>
</feature>
<organism evidence="3">
    <name type="scientific">Cladocopium goreaui</name>
    <dbReference type="NCBI Taxonomy" id="2562237"/>
    <lineage>
        <taxon>Eukaryota</taxon>
        <taxon>Sar</taxon>
        <taxon>Alveolata</taxon>
        <taxon>Dinophyceae</taxon>
        <taxon>Suessiales</taxon>
        <taxon>Symbiodiniaceae</taxon>
        <taxon>Cladocopium</taxon>
    </lineage>
</organism>
<evidence type="ECO:0000313" key="4">
    <source>
        <dbReference type="EMBL" id="CAL4773255.1"/>
    </source>
</evidence>
<evidence type="ECO:0000256" key="2">
    <source>
        <dbReference type="SAM" id="MobiDB-lite"/>
    </source>
</evidence>
<accession>A0A9P1C886</accession>
<keyword evidence="1" id="KW-0175">Coiled coil</keyword>
<dbReference type="OrthoDB" id="10351421at2759"/>